<comment type="caution">
    <text evidence="1">The sequence shown here is derived from an EMBL/GenBank/DDBJ whole genome shotgun (WGS) entry which is preliminary data.</text>
</comment>
<sequence length="55" mass="6549">MYVVCSKHLEEAIDEFIEVYEQPPDLYELETITFTEWTAPTCCHFCDMNPKYLIV</sequence>
<accession>A0ABS2NRI5</accession>
<reference evidence="1 2" key="1">
    <citation type="submission" date="2021-01" db="EMBL/GenBank/DDBJ databases">
        <title>Genomic Encyclopedia of Type Strains, Phase IV (KMG-IV): sequencing the most valuable type-strain genomes for metagenomic binning, comparative biology and taxonomic classification.</title>
        <authorList>
            <person name="Goeker M."/>
        </authorList>
    </citation>
    <scope>NUCLEOTIDE SEQUENCE [LARGE SCALE GENOMIC DNA]</scope>
    <source>
        <strain evidence="1 2">DSM 25890</strain>
    </source>
</reference>
<dbReference type="Proteomes" id="UP001314796">
    <property type="component" value="Unassembled WGS sequence"/>
</dbReference>
<proteinExistence type="predicted"/>
<protein>
    <submittedName>
        <fullName evidence="1">CxxH/CxxC protein (TIGR04129 family)</fullName>
    </submittedName>
</protein>
<dbReference type="EMBL" id="JAFBEE010000014">
    <property type="protein sequence ID" value="MBM7615536.1"/>
    <property type="molecule type" value="Genomic_DNA"/>
</dbReference>
<evidence type="ECO:0000313" key="1">
    <source>
        <dbReference type="EMBL" id="MBM7615536.1"/>
    </source>
</evidence>
<evidence type="ECO:0000313" key="2">
    <source>
        <dbReference type="Proteomes" id="UP001314796"/>
    </source>
</evidence>
<name>A0ABS2NRI5_9FIRM</name>
<dbReference type="NCBIfam" id="TIGR04129">
    <property type="entry name" value="CxxH_BA5709"/>
    <property type="match status" value="1"/>
</dbReference>
<dbReference type="Pfam" id="PF14116">
    <property type="entry name" value="YyzF"/>
    <property type="match status" value="1"/>
</dbReference>
<gene>
    <name evidence="1" type="ORF">JOC73_002106</name>
</gene>
<dbReference type="InterPro" id="IPR025626">
    <property type="entry name" value="YyzF"/>
</dbReference>
<dbReference type="RefSeq" id="WP_204402872.1">
    <property type="nucleotide sequence ID" value="NZ_JAFBEE010000014.1"/>
</dbReference>
<keyword evidence="2" id="KW-1185">Reference proteome</keyword>
<organism evidence="1 2">
    <name type="scientific">Alkaliphilus hydrothermalis</name>
    <dbReference type="NCBI Taxonomy" id="1482730"/>
    <lineage>
        <taxon>Bacteria</taxon>
        <taxon>Bacillati</taxon>
        <taxon>Bacillota</taxon>
        <taxon>Clostridia</taxon>
        <taxon>Peptostreptococcales</taxon>
        <taxon>Natronincolaceae</taxon>
        <taxon>Alkaliphilus</taxon>
    </lineage>
</organism>